<proteinExistence type="predicted"/>
<dbReference type="AlphaFoldDB" id="A0A7T4TZC9"/>
<reference evidence="1 2" key="1">
    <citation type="submission" date="2020-12" db="EMBL/GenBank/DDBJ databases">
        <title>Identification and biosynthesis of polyene macrolides produced by Streptomyces alfalfae Men-myco-93-63.</title>
        <authorList>
            <person name="Liu D."/>
            <person name="Li Y."/>
            <person name="Liu L."/>
            <person name="Han X."/>
            <person name="Shen F."/>
        </authorList>
    </citation>
    <scope>NUCLEOTIDE SEQUENCE [LARGE SCALE GENOMIC DNA]</scope>
    <source>
        <strain evidence="1 2">Men-myco-93-63</strain>
    </source>
</reference>
<protein>
    <recommendedName>
        <fullName evidence="3">Aminoglycoside phosphotransferase</fullName>
    </recommendedName>
</protein>
<gene>
    <name evidence="1" type="ORF">I8755_20890</name>
</gene>
<dbReference type="Proteomes" id="UP000596130">
    <property type="component" value="Chromosome"/>
</dbReference>
<name>A0A7T4TZC9_9ACTN</name>
<organism evidence="1 2">
    <name type="scientific">Streptomyces alfalfae</name>
    <dbReference type="NCBI Taxonomy" id="1642299"/>
    <lineage>
        <taxon>Bacteria</taxon>
        <taxon>Bacillati</taxon>
        <taxon>Actinomycetota</taxon>
        <taxon>Actinomycetes</taxon>
        <taxon>Kitasatosporales</taxon>
        <taxon>Streptomycetaceae</taxon>
        <taxon>Streptomyces</taxon>
    </lineage>
</organism>
<evidence type="ECO:0000313" key="2">
    <source>
        <dbReference type="Proteomes" id="UP000596130"/>
    </source>
</evidence>
<sequence length="285" mass="31961">MTLSVPTGHSVDLRVQPVDETLDRVERSLQTRFDPNTVVRKRRSVGARTNRDTWVRIERRHLSKINDQGWNGTECAARLKGVSQPVWQGCVVWRDADEAAMWRADETELLPGDPVGTAVLSEDPKLPDEWWRAFNSSLDALAAQNTSRVATPDTESITQTLVTETVHSAFPGSLDTTVEQWGPAHADLNWANMSAPTFCLFDWEDWGNAPRGLDSASLWVSSLAVPNLADRVRRERHADFASRDGKLMTLFVCSKILGPDAHPQDPRLDPARRMAEQIVRDLQTD</sequence>
<evidence type="ECO:0000313" key="1">
    <source>
        <dbReference type="EMBL" id="QQC90588.1"/>
    </source>
</evidence>
<dbReference type="RefSeq" id="WP_198503308.1">
    <property type="nucleotide sequence ID" value="NZ_CP065959.1"/>
</dbReference>
<evidence type="ECO:0008006" key="3">
    <source>
        <dbReference type="Google" id="ProtNLM"/>
    </source>
</evidence>
<accession>A0A7T4TZC9</accession>
<dbReference type="EMBL" id="CP065959">
    <property type="protein sequence ID" value="QQC90588.1"/>
    <property type="molecule type" value="Genomic_DNA"/>
</dbReference>